<dbReference type="SUPFAM" id="SSF52266">
    <property type="entry name" value="SGNH hydrolase"/>
    <property type="match status" value="1"/>
</dbReference>
<evidence type="ECO:0000256" key="1">
    <source>
        <dbReference type="SAM" id="SignalP"/>
    </source>
</evidence>
<evidence type="ECO:0000313" key="4">
    <source>
        <dbReference type="Proteomes" id="UP000317036"/>
    </source>
</evidence>
<feature type="domain" description="SGNH hydrolase-type esterase" evidence="2">
    <location>
        <begin position="42"/>
        <end position="236"/>
    </location>
</feature>
<sequence length="256" mass="27609">MKLKKLFHVFVVILMFSMVFAQTSMAKADDSKKANGKRSLVALGDSISFGYNLEVTNNAPSQSAFPAVIASEEKLRQVNLSVVGLTSTNLLPLLKTESYRSALLEANVITLDIGSNDFLQGAKPIIDKLVTTPGYQPTQADMLLIGAITQQFGVNLSLIIQEIRTLTDAPIVLYTLYNPFYGLDAVAGAMLVNANQLISSYDPDPSIVVSDSFSVFAGHQNTLILPGDVHPNSTGQLLLAKIGEQAIETLPKKSLH</sequence>
<comment type="caution">
    <text evidence="3">The sequence shown here is derived from an EMBL/GenBank/DDBJ whole genome shotgun (WGS) entry which is preliminary data.</text>
</comment>
<accession>A0A559K7C1</accession>
<dbReference type="Proteomes" id="UP000317036">
    <property type="component" value="Unassembled WGS sequence"/>
</dbReference>
<dbReference type="InterPro" id="IPR013830">
    <property type="entry name" value="SGNH_hydro"/>
</dbReference>
<dbReference type="InterPro" id="IPR036514">
    <property type="entry name" value="SGNH_hydro_sf"/>
</dbReference>
<keyword evidence="3" id="KW-0378">Hydrolase</keyword>
<gene>
    <name evidence="3" type="ORF">FPZ49_20715</name>
</gene>
<feature type="signal peptide" evidence="1">
    <location>
        <begin position="1"/>
        <end position="21"/>
    </location>
</feature>
<dbReference type="RefSeq" id="WP_144850461.1">
    <property type="nucleotide sequence ID" value="NZ_VNJI01000028.1"/>
</dbReference>
<dbReference type="AlphaFoldDB" id="A0A559K7C1"/>
<dbReference type="Pfam" id="PF13472">
    <property type="entry name" value="Lipase_GDSL_2"/>
    <property type="match status" value="1"/>
</dbReference>
<dbReference type="EMBL" id="VNJI01000028">
    <property type="protein sequence ID" value="TVY08026.1"/>
    <property type="molecule type" value="Genomic_DNA"/>
</dbReference>
<dbReference type="OrthoDB" id="2596050at2"/>
<evidence type="ECO:0000259" key="2">
    <source>
        <dbReference type="Pfam" id="PF13472"/>
    </source>
</evidence>
<dbReference type="GO" id="GO:0016787">
    <property type="term" value="F:hydrolase activity"/>
    <property type="evidence" value="ECO:0007669"/>
    <property type="project" value="UniProtKB-KW"/>
</dbReference>
<dbReference type="Gene3D" id="3.40.50.1110">
    <property type="entry name" value="SGNH hydrolase"/>
    <property type="match status" value="1"/>
</dbReference>
<reference evidence="3 4" key="1">
    <citation type="submission" date="2019-07" db="EMBL/GenBank/DDBJ databases">
        <authorList>
            <person name="Kim J."/>
        </authorList>
    </citation>
    <scope>NUCLEOTIDE SEQUENCE [LARGE SCALE GENOMIC DNA]</scope>
    <source>
        <strain evidence="3 4">JC52</strain>
    </source>
</reference>
<keyword evidence="4" id="KW-1185">Reference proteome</keyword>
<proteinExistence type="predicted"/>
<protein>
    <submittedName>
        <fullName evidence="3">SGNH/GDSL hydrolase family protein</fullName>
    </submittedName>
</protein>
<feature type="chain" id="PRO_5039642981" evidence="1">
    <location>
        <begin position="22"/>
        <end position="256"/>
    </location>
</feature>
<keyword evidence="1" id="KW-0732">Signal</keyword>
<name>A0A559K7C1_9BACL</name>
<organism evidence="3 4">
    <name type="scientific">Paenibacillus cremeus</name>
    <dbReference type="NCBI Taxonomy" id="2163881"/>
    <lineage>
        <taxon>Bacteria</taxon>
        <taxon>Bacillati</taxon>
        <taxon>Bacillota</taxon>
        <taxon>Bacilli</taxon>
        <taxon>Bacillales</taxon>
        <taxon>Paenibacillaceae</taxon>
        <taxon>Paenibacillus</taxon>
    </lineage>
</organism>
<evidence type="ECO:0000313" key="3">
    <source>
        <dbReference type="EMBL" id="TVY08026.1"/>
    </source>
</evidence>